<evidence type="ECO:0000313" key="3">
    <source>
        <dbReference type="EMBL" id="CAH1789781.1"/>
    </source>
</evidence>
<reference evidence="3" key="1">
    <citation type="submission" date="2022-03" db="EMBL/GenBank/DDBJ databases">
        <authorList>
            <person name="Martin C."/>
        </authorList>
    </citation>
    <scope>NUCLEOTIDE SEQUENCE</scope>
</reference>
<feature type="compositionally biased region" description="Polar residues" evidence="1">
    <location>
        <begin position="67"/>
        <end position="80"/>
    </location>
</feature>
<keyword evidence="2" id="KW-0812">Transmembrane</keyword>
<evidence type="ECO:0000256" key="2">
    <source>
        <dbReference type="SAM" id="Phobius"/>
    </source>
</evidence>
<protein>
    <submittedName>
        <fullName evidence="3">Uncharacterized protein</fullName>
    </submittedName>
</protein>
<keyword evidence="2" id="KW-1133">Transmembrane helix</keyword>
<proteinExistence type="predicted"/>
<dbReference type="Proteomes" id="UP000749559">
    <property type="component" value="Unassembled WGS sequence"/>
</dbReference>
<name>A0A8J1TS27_OWEFU</name>
<feature type="transmembrane region" description="Helical" evidence="2">
    <location>
        <begin position="23"/>
        <end position="47"/>
    </location>
</feature>
<gene>
    <name evidence="3" type="ORF">OFUS_LOCUS15083</name>
</gene>
<evidence type="ECO:0000256" key="1">
    <source>
        <dbReference type="SAM" id="MobiDB-lite"/>
    </source>
</evidence>
<feature type="region of interest" description="Disordered" evidence="1">
    <location>
        <begin position="67"/>
        <end position="97"/>
    </location>
</feature>
<dbReference type="EMBL" id="CAIIXF020000007">
    <property type="protein sequence ID" value="CAH1789781.1"/>
    <property type="molecule type" value="Genomic_DNA"/>
</dbReference>
<organism evidence="3 4">
    <name type="scientific">Owenia fusiformis</name>
    <name type="common">Polychaete worm</name>
    <dbReference type="NCBI Taxonomy" id="6347"/>
    <lineage>
        <taxon>Eukaryota</taxon>
        <taxon>Metazoa</taxon>
        <taxon>Spiralia</taxon>
        <taxon>Lophotrochozoa</taxon>
        <taxon>Annelida</taxon>
        <taxon>Polychaeta</taxon>
        <taxon>Sedentaria</taxon>
        <taxon>Canalipalpata</taxon>
        <taxon>Sabellida</taxon>
        <taxon>Oweniida</taxon>
        <taxon>Oweniidae</taxon>
        <taxon>Owenia</taxon>
    </lineage>
</organism>
<evidence type="ECO:0000313" key="4">
    <source>
        <dbReference type="Proteomes" id="UP000749559"/>
    </source>
</evidence>
<dbReference type="AlphaFoldDB" id="A0A8J1TS27"/>
<accession>A0A8J1TS27</accession>
<keyword evidence="4" id="KW-1185">Reference proteome</keyword>
<sequence>MGNSITRTESERLASIELTGGQIAGIVIGIIFGILVIAALIAFFVYWTKKRSKVKSKTYYNKTYLTQSHPKTSTGQPLQSDSRKRNHDDRRPRQQMDGLYSYVFPSHSSGSRTVIEPPHRVQTVPVQNFPVQNVPIQSVPVQTLQAHSVPVETVPLQTVQAVNTVPKMIQTVRTVPVQTAQAVQGVPVQTVQTVQGVPVQTVQTVQGVPTQTVQTFQRVPVQTMPVQTLRVEAQTYPGETGETTVKTSDPNYQPTYWRRTSAKRSKSFKGRGDNYSYDDGGFYGSV</sequence>
<keyword evidence="2" id="KW-0472">Membrane</keyword>
<comment type="caution">
    <text evidence="3">The sequence shown here is derived from an EMBL/GenBank/DDBJ whole genome shotgun (WGS) entry which is preliminary data.</text>
</comment>
<feature type="compositionally biased region" description="Basic and acidic residues" evidence="1">
    <location>
        <begin position="81"/>
        <end position="94"/>
    </location>
</feature>